<dbReference type="RefSeq" id="WP_308728249.1">
    <property type="nucleotide sequence ID" value="NZ_JAJEQF010000018.1"/>
</dbReference>
<dbReference type="PANTHER" id="PTHR43761">
    <property type="entry name" value="D-ISOMER SPECIFIC 2-HYDROXYACID DEHYDROGENASE FAMILY PROTEIN (AFU_ORTHOLOGUE AFUA_1G13630)"/>
    <property type="match status" value="1"/>
</dbReference>
<dbReference type="GO" id="GO:0016616">
    <property type="term" value="F:oxidoreductase activity, acting on the CH-OH group of donors, NAD or NADP as acceptor"/>
    <property type="evidence" value="ECO:0007669"/>
    <property type="project" value="InterPro"/>
</dbReference>
<keyword evidence="8" id="KW-1185">Reference proteome</keyword>
<reference evidence="7 8" key="1">
    <citation type="submission" date="2021-10" db="EMBL/GenBank/DDBJ databases">
        <title>Anaerobic single-cell dispensing facilitates the cultivation of human gut bacteria.</title>
        <authorList>
            <person name="Afrizal A."/>
        </authorList>
    </citation>
    <scope>NUCLEOTIDE SEQUENCE [LARGE SCALE GENOMIC DNA]</scope>
    <source>
        <strain evidence="7 8">CLA-AA-H244</strain>
    </source>
</reference>
<evidence type="ECO:0000256" key="3">
    <source>
        <dbReference type="ARBA" id="ARBA00023027"/>
    </source>
</evidence>
<dbReference type="InterPro" id="IPR036291">
    <property type="entry name" value="NAD(P)-bd_dom_sf"/>
</dbReference>
<dbReference type="Pfam" id="PF02826">
    <property type="entry name" value="2-Hacid_dh_C"/>
    <property type="match status" value="1"/>
</dbReference>
<dbReference type="CDD" id="cd12162">
    <property type="entry name" value="2-Hacid_dh_4"/>
    <property type="match status" value="1"/>
</dbReference>
<protein>
    <submittedName>
        <fullName evidence="7">D-2-hydroxyacid dehydrogenase</fullName>
    </submittedName>
</protein>
<accession>A0AAE3AX93</accession>
<evidence type="ECO:0000259" key="6">
    <source>
        <dbReference type="Pfam" id="PF02826"/>
    </source>
</evidence>
<dbReference type="AlphaFoldDB" id="A0AAE3AX93"/>
<evidence type="ECO:0000259" key="5">
    <source>
        <dbReference type="Pfam" id="PF00389"/>
    </source>
</evidence>
<dbReference type="EMBL" id="JAJEQF010000018">
    <property type="protein sequence ID" value="MCC2167707.1"/>
    <property type="molecule type" value="Genomic_DNA"/>
</dbReference>
<proteinExistence type="inferred from homology"/>
<evidence type="ECO:0000313" key="7">
    <source>
        <dbReference type="EMBL" id="MCC2167707.1"/>
    </source>
</evidence>
<dbReference type="InterPro" id="IPR050418">
    <property type="entry name" value="D-iso_2-hydroxyacid_DH_PdxB"/>
</dbReference>
<evidence type="ECO:0000313" key="8">
    <source>
        <dbReference type="Proteomes" id="UP001199355"/>
    </source>
</evidence>
<dbReference type="SUPFAM" id="SSF52283">
    <property type="entry name" value="Formate/glycerate dehydrogenase catalytic domain-like"/>
    <property type="match status" value="1"/>
</dbReference>
<gene>
    <name evidence="7" type="ORF">LKD45_08385</name>
</gene>
<name>A0AAE3AX93_9FIRM</name>
<dbReference type="Proteomes" id="UP001199355">
    <property type="component" value="Unassembled WGS sequence"/>
</dbReference>
<dbReference type="PANTHER" id="PTHR43761:SF1">
    <property type="entry name" value="D-ISOMER SPECIFIC 2-HYDROXYACID DEHYDROGENASE CATALYTIC DOMAIN-CONTAINING PROTEIN-RELATED"/>
    <property type="match status" value="1"/>
</dbReference>
<dbReference type="Gene3D" id="3.40.50.720">
    <property type="entry name" value="NAD(P)-binding Rossmann-like Domain"/>
    <property type="match status" value="2"/>
</dbReference>
<evidence type="ECO:0000256" key="4">
    <source>
        <dbReference type="RuleBase" id="RU003719"/>
    </source>
</evidence>
<feature type="domain" description="D-isomer specific 2-hydroxyacid dehydrogenase NAD-binding" evidence="6">
    <location>
        <begin position="106"/>
        <end position="286"/>
    </location>
</feature>
<dbReference type="InterPro" id="IPR029753">
    <property type="entry name" value="D-isomer_DH_CS"/>
</dbReference>
<dbReference type="GO" id="GO:0051287">
    <property type="term" value="F:NAD binding"/>
    <property type="evidence" value="ECO:0007669"/>
    <property type="project" value="InterPro"/>
</dbReference>
<dbReference type="SUPFAM" id="SSF51735">
    <property type="entry name" value="NAD(P)-binding Rossmann-fold domains"/>
    <property type="match status" value="1"/>
</dbReference>
<sequence>MKIVVLDRSSVGEDVSVEAIKQFGEVDFYNSTPDELVAERIADANIVVANKSPMNESTMKDAKQVKMICQLSTGYDNVDIEYCKNRGIHVANARNYSTAAVAQHTVALALSVLENLPYYDNYVKSGAYASQPRFAHFKPWYELEGKTWGIAGMGNIGRRVAKAAEALGCKVIFFATSGHSDCRDYERVDWDTLLAQSDILSLHCPLSDRTFHLMNADAFSKMKKSAVLINVARGAVVDTDALYEALVNGEIRGAGTDVFEKEPILADNPLATLKETGKLQLTPHMAWASIEARERCVEETCKNIAAFISGEGRNRVV</sequence>
<keyword evidence="2 4" id="KW-0560">Oxidoreductase</keyword>
<dbReference type="PROSITE" id="PS00671">
    <property type="entry name" value="D_2_HYDROXYACID_DH_3"/>
    <property type="match status" value="1"/>
</dbReference>
<keyword evidence="3" id="KW-0520">NAD</keyword>
<evidence type="ECO:0000256" key="1">
    <source>
        <dbReference type="ARBA" id="ARBA00005854"/>
    </source>
</evidence>
<feature type="domain" description="D-isomer specific 2-hydroxyacid dehydrogenase catalytic" evidence="5">
    <location>
        <begin position="10"/>
        <end position="316"/>
    </location>
</feature>
<organism evidence="7 8">
    <name type="scientific">Gallintestinimicrobium propionicum</name>
    <dbReference type="NCBI Taxonomy" id="2981770"/>
    <lineage>
        <taxon>Bacteria</taxon>
        <taxon>Bacillati</taxon>
        <taxon>Bacillota</taxon>
        <taxon>Clostridia</taxon>
        <taxon>Lachnospirales</taxon>
        <taxon>Lachnospiraceae</taxon>
        <taxon>Gallintestinimicrobium</taxon>
    </lineage>
</organism>
<comment type="caution">
    <text evidence="7">The sequence shown here is derived from an EMBL/GenBank/DDBJ whole genome shotgun (WGS) entry which is preliminary data.</text>
</comment>
<comment type="similarity">
    <text evidence="1 4">Belongs to the D-isomer specific 2-hydroxyacid dehydrogenase family.</text>
</comment>
<dbReference type="PROSITE" id="PS00670">
    <property type="entry name" value="D_2_HYDROXYACID_DH_2"/>
    <property type="match status" value="1"/>
</dbReference>
<dbReference type="Pfam" id="PF00389">
    <property type="entry name" value="2-Hacid_dh"/>
    <property type="match status" value="1"/>
</dbReference>
<evidence type="ECO:0000256" key="2">
    <source>
        <dbReference type="ARBA" id="ARBA00023002"/>
    </source>
</evidence>
<dbReference type="InterPro" id="IPR006140">
    <property type="entry name" value="D-isomer_DH_NAD-bd"/>
</dbReference>
<dbReference type="InterPro" id="IPR006139">
    <property type="entry name" value="D-isomer_2_OHA_DH_cat_dom"/>
</dbReference>